<dbReference type="AlphaFoldDB" id="W9GT89"/>
<evidence type="ECO:0008006" key="4">
    <source>
        <dbReference type="Google" id="ProtNLM"/>
    </source>
</evidence>
<dbReference type="RefSeq" id="WP_034714119.1">
    <property type="nucleotide sequence ID" value="NZ_AWQS01000022.1"/>
</dbReference>
<dbReference type="OrthoDB" id="4872154at2"/>
<feature type="region of interest" description="Disordered" evidence="1">
    <location>
        <begin position="1"/>
        <end position="20"/>
    </location>
</feature>
<protein>
    <recommendedName>
        <fullName evidence="4">DUF4439 domain-containing protein</fullName>
    </recommendedName>
</protein>
<organism evidence="2 3">
    <name type="scientific">Intrasporangium chromatireducens Q5-1</name>
    <dbReference type="NCBI Taxonomy" id="584657"/>
    <lineage>
        <taxon>Bacteria</taxon>
        <taxon>Bacillati</taxon>
        <taxon>Actinomycetota</taxon>
        <taxon>Actinomycetes</taxon>
        <taxon>Micrococcales</taxon>
        <taxon>Intrasporangiaceae</taxon>
        <taxon>Intrasporangium</taxon>
    </lineage>
</organism>
<name>W9GT89_9MICO</name>
<gene>
    <name evidence="2" type="ORF">N864_12640</name>
</gene>
<accession>W9GT89</accession>
<dbReference type="Proteomes" id="UP000019494">
    <property type="component" value="Unassembled WGS sequence"/>
</dbReference>
<dbReference type="EMBL" id="AWQS01000022">
    <property type="protein sequence ID" value="EWT07089.1"/>
    <property type="molecule type" value="Genomic_DNA"/>
</dbReference>
<proteinExistence type="predicted"/>
<sequence length="330" mass="33253">MDSGGTAGVGPCHSREREPVGVPRRAVLTGVVASLGLLAGCGVRLDLPQPPPPVPTREKVADEDLLVGFVRDVRVLVAQAQALPAAEAAHAAVRDAVRVLREQDVVLTGRLTNAGVPTAVINTAPVSGATASTTAAPDAATGPGRLGAVLAELPTGRWESLAGSHTDTRLILLSATSARLAAAVRLGAAVAPQGQSPQAVHAALLERTAPLVYGFEVVAAQSTGAARTAALTTLDALHALLDDVGPGLPGRALPGGWQLPYAVTTPQAAARLARDLLRRAIGATPQLVALARSATGLEDVAAWSARVQALGPAHGIPLTAFPGTSGGPRS</sequence>
<comment type="caution">
    <text evidence="2">The sequence shown here is derived from an EMBL/GenBank/DDBJ whole genome shotgun (WGS) entry which is preliminary data.</text>
</comment>
<reference evidence="3" key="1">
    <citation type="submission" date="2013-08" db="EMBL/GenBank/DDBJ databases">
        <title>Intrasporangium oryzae NRRL B-24470.</title>
        <authorList>
            <person name="Liu H."/>
            <person name="Wang G."/>
        </authorList>
    </citation>
    <scope>NUCLEOTIDE SEQUENCE [LARGE SCALE GENOMIC DNA]</scope>
    <source>
        <strain evidence="3">Q5-1</strain>
    </source>
</reference>
<dbReference type="InterPro" id="IPR012347">
    <property type="entry name" value="Ferritin-like"/>
</dbReference>
<evidence type="ECO:0000313" key="2">
    <source>
        <dbReference type="EMBL" id="EWT07089.1"/>
    </source>
</evidence>
<evidence type="ECO:0000256" key="1">
    <source>
        <dbReference type="SAM" id="MobiDB-lite"/>
    </source>
</evidence>
<keyword evidence="3" id="KW-1185">Reference proteome</keyword>
<dbReference type="Gene3D" id="1.20.1260.10">
    <property type="match status" value="1"/>
</dbReference>
<evidence type="ECO:0000313" key="3">
    <source>
        <dbReference type="Proteomes" id="UP000019494"/>
    </source>
</evidence>